<dbReference type="EMBL" id="JALJOU010000040">
    <property type="protein sequence ID" value="KAK9832623.1"/>
    <property type="molecule type" value="Genomic_DNA"/>
</dbReference>
<gene>
    <name evidence="2" type="ORF">WJX81_004828</name>
</gene>
<keyword evidence="3" id="KW-1185">Reference proteome</keyword>
<protein>
    <submittedName>
        <fullName evidence="2">Uncharacterized protein</fullName>
    </submittedName>
</protein>
<organism evidence="2 3">
    <name type="scientific">Elliptochloris bilobata</name>
    <dbReference type="NCBI Taxonomy" id="381761"/>
    <lineage>
        <taxon>Eukaryota</taxon>
        <taxon>Viridiplantae</taxon>
        <taxon>Chlorophyta</taxon>
        <taxon>core chlorophytes</taxon>
        <taxon>Trebouxiophyceae</taxon>
        <taxon>Trebouxiophyceae incertae sedis</taxon>
        <taxon>Elliptochloris clade</taxon>
        <taxon>Elliptochloris</taxon>
    </lineage>
</organism>
<feature type="compositionally biased region" description="Basic and acidic residues" evidence="1">
    <location>
        <begin position="29"/>
        <end position="39"/>
    </location>
</feature>
<evidence type="ECO:0000256" key="1">
    <source>
        <dbReference type="SAM" id="MobiDB-lite"/>
    </source>
</evidence>
<feature type="region of interest" description="Disordered" evidence="1">
    <location>
        <begin position="1"/>
        <end position="196"/>
    </location>
</feature>
<sequence>MNLAREKVTPEGRAPDDPQNTEGTLTDNTDSRVGLKDTTDTTPGYFYKNEVDPEAASSGPGLDSGGGNEGIGEHRAVKKQAKGDQPPDTRKSGGLPPPNIPYFEGLSPPSKEEEEARTQEFSGTLVQPPEPPEMRAAGKGTPGGSPPGPPGSDPEGTVPFKQSFEQQDEGDMTNVRWGEKPEPDKMLGDYRQHYKP</sequence>
<comment type="caution">
    <text evidence="2">The sequence shown here is derived from an EMBL/GenBank/DDBJ whole genome shotgun (WGS) entry which is preliminary data.</text>
</comment>
<feature type="compositionally biased region" description="Basic and acidic residues" evidence="1">
    <location>
        <begin position="1"/>
        <end position="16"/>
    </location>
</feature>
<evidence type="ECO:0000313" key="2">
    <source>
        <dbReference type="EMBL" id="KAK9832623.1"/>
    </source>
</evidence>
<evidence type="ECO:0000313" key="3">
    <source>
        <dbReference type="Proteomes" id="UP001445335"/>
    </source>
</evidence>
<dbReference type="Proteomes" id="UP001445335">
    <property type="component" value="Unassembled WGS sequence"/>
</dbReference>
<proteinExistence type="predicted"/>
<dbReference type="AlphaFoldDB" id="A0AAW1RFM9"/>
<accession>A0AAW1RFM9</accession>
<feature type="compositionally biased region" description="Basic and acidic residues" evidence="1">
    <location>
        <begin position="177"/>
        <end position="196"/>
    </location>
</feature>
<feature type="compositionally biased region" description="Basic and acidic residues" evidence="1">
    <location>
        <begin position="71"/>
        <end position="91"/>
    </location>
</feature>
<feature type="compositionally biased region" description="Polar residues" evidence="1">
    <location>
        <begin position="18"/>
        <end position="28"/>
    </location>
</feature>
<reference evidence="2 3" key="1">
    <citation type="journal article" date="2024" name="Nat. Commun.">
        <title>Phylogenomics reveals the evolutionary origins of lichenization in chlorophyte algae.</title>
        <authorList>
            <person name="Puginier C."/>
            <person name="Libourel C."/>
            <person name="Otte J."/>
            <person name="Skaloud P."/>
            <person name="Haon M."/>
            <person name="Grisel S."/>
            <person name="Petersen M."/>
            <person name="Berrin J.G."/>
            <person name="Delaux P.M."/>
            <person name="Dal Grande F."/>
            <person name="Keller J."/>
        </authorList>
    </citation>
    <scope>NUCLEOTIDE SEQUENCE [LARGE SCALE GENOMIC DNA]</scope>
    <source>
        <strain evidence="2 3">SAG 245.80</strain>
    </source>
</reference>
<name>A0AAW1RFM9_9CHLO</name>